<comment type="caution">
    <text evidence="2">The sequence shown here is derived from an EMBL/GenBank/DDBJ whole genome shotgun (WGS) entry which is preliminary data.</text>
</comment>
<organism evidence="2 3">
    <name type="scientific">Lymnaea stagnalis</name>
    <name type="common">Great pond snail</name>
    <name type="synonym">Helix stagnalis</name>
    <dbReference type="NCBI Taxonomy" id="6523"/>
    <lineage>
        <taxon>Eukaryota</taxon>
        <taxon>Metazoa</taxon>
        <taxon>Spiralia</taxon>
        <taxon>Lophotrochozoa</taxon>
        <taxon>Mollusca</taxon>
        <taxon>Gastropoda</taxon>
        <taxon>Heterobranchia</taxon>
        <taxon>Euthyneura</taxon>
        <taxon>Panpulmonata</taxon>
        <taxon>Hygrophila</taxon>
        <taxon>Lymnaeoidea</taxon>
        <taxon>Lymnaeidae</taxon>
        <taxon>Lymnaea</taxon>
    </lineage>
</organism>
<feature type="chain" id="PRO_5044010613" evidence="1">
    <location>
        <begin position="26"/>
        <end position="319"/>
    </location>
</feature>
<dbReference type="Gene3D" id="3.40.390.10">
    <property type="entry name" value="Collagenase (Catalytic Domain)"/>
    <property type="match status" value="1"/>
</dbReference>
<dbReference type="GO" id="GO:0008237">
    <property type="term" value="F:metallopeptidase activity"/>
    <property type="evidence" value="ECO:0007669"/>
    <property type="project" value="InterPro"/>
</dbReference>
<gene>
    <name evidence="2" type="ORF">GSLYS_00006031001</name>
</gene>
<evidence type="ECO:0000313" key="3">
    <source>
        <dbReference type="Proteomes" id="UP001497497"/>
    </source>
</evidence>
<keyword evidence="1" id="KW-0732">Signal</keyword>
<feature type="signal peptide" evidence="1">
    <location>
        <begin position="1"/>
        <end position="25"/>
    </location>
</feature>
<dbReference type="AlphaFoldDB" id="A0AAV2HIT3"/>
<accession>A0AAV2HIT3</accession>
<keyword evidence="3" id="KW-1185">Reference proteome</keyword>
<dbReference type="Proteomes" id="UP001497497">
    <property type="component" value="Unassembled WGS sequence"/>
</dbReference>
<dbReference type="SUPFAM" id="SSF55486">
    <property type="entry name" value="Metalloproteases ('zincins'), catalytic domain"/>
    <property type="match status" value="1"/>
</dbReference>
<reference evidence="2 3" key="1">
    <citation type="submission" date="2024-04" db="EMBL/GenBank/DDBJ databases">
        <authorList>
            <consortium name="Genoscope - CEA"/>
            <person name="William W."/>
        </authorList>
    </citation>
    <scope>NUCLEOTIDE SEQUENCE [LARGE SCALE GENOMIC DNA]</scope>
</reference>
<proteinExistence type="predicted"/>
<evidence type="ECO:0000256" key="1">
    <source>
        <dbReference type="SAM" id="SignalP"/>
    </source>
</evidence>
<dbReference type="InterPro" id="IPR024079">
    <property type="entry name" value="MetalloPept_cat_dom_sf"/>
</dbReference>
<dbReference type="EMBL" id="CAXITT010000101">
    <property type="protein sequence ID" value="CAL1531952.1"/>
    <property type="molecule type" value="Genomic_DNA"/>
</dbReference>
<protein>
    <submittedName>
        <fullName evidence="2">Uncharacterized protein</fullName>
    </submittedName>
</protein>
<evidence type="ECO:0000313" key="2">
    <source>
        <dbReference type="EMBL" id="CAL1531952.1"/>
    </source>
</evidence>
<name>A0AAV2HIT3_LYMST</name>
<sequence length="319" mass="34914">MEGRTLFQILAVLTALWYSAPWAECVSFSSRPLSEDDYLYLQTLPDGKAGQQLPGFKYLYVDEDRQTNETLDHSRVQLEIAGSPGVSDFALRVAADYVIKMTQYMPDDIFRNVATRSSLGIFSAHEKLIVFPEYAHLANGDCGTSCLGSCAHTCSADGRKWENVAGVGGKRAVILEDNILCTPHDPYYHNLNVLVHEYTHTIHANGLGPQALHNITAAYHSAKEAHTWTVPSYAMGNEREYFAVATTVFFAVNRNGLANSGGMNSCGSGFCTTEAQGREHLSLRDPALYGALSYVFTDNNPDLHSGLTICPHSNPVVVG</sequence>